<dbReference type="AlphaFoldDB" id="A0A1J1LKJ7"/>
<proteinExistence type="predicted"/>
<evidence type="ECO:0000256" key="1">
    <source>
        <dbReference type="SAM" id="Phobius"/>
    </source>
</evidence>
<feature type="transmembrane region" description="Helical" evidence="1">
    <location>
        <begin position="79"/>
        <end position="102"/>
    </location>
</feature>
<evidence type="ECO:0000313" key="2">
    <source>
        <dbReference type="EMBL" id="CUR32710.1"/>
    </source>
</evidence>
<dbReference type="EMBL" id="CZDF01000154">
    <property type="protein sequence ID" value="CUR32710.1"/>
    <property type="molecule type" value="Genomic_DNA"/>
</dbReference>
<keyword evidence="3" id="KW-1185">Reference proteome</keyword>
<protein>
    <submittedName>
        <fullName evidence="2">Uncharacterized protein</fullName>
    </submittedName>
</protein>
<dbReference type="STRING" id="671072.PL9214490257"/>
<keyword evidence="1" id="KW-1133">Transmembrane helix</keyword>
<organism evidence="2 3">
    <name type="scientific">Planktothrix tepida PCC 9214</name>
    <dbReference type="NCBI Taxonomy" id="671072"/>
    <lineage>
        <taxon>Bacteria</taxon>
        <taxon>Bacillati</taxon>
        <taxon>Cyanobacteriota</taxon>
        <taxon>Cyanophyceae</taxon>
        <taxon>Oscillatoriophycideae</taxon>
        <taxon>Oscillatoriales</taxon>
        <taxon>Microcoleaceae</taxon>
        <taxon>Planktothrix</taxon>
    </lineage>
</organism>
<reference evidence="3" key="1">
    <citation type="submission" date="2015-10" db="EMBL/GenBank/DDBJ databases">
        <authorList>
            <person name="Regsiter A."/>
            <person name="william w."/>
        </authorList>
    </citation>
    <scope>NUCLEOTIDE SEQUENCE [LARGE SCALE GENOMIC DNA]</scope>
</reference>
<gene>
    <name evidence="2" type="ORF">PL9214490257</name>
</gene>
<name>A0A1J1LKJ7_9CYAN</name>
<feature type="transmembrane region" description="Helical" evidence="1">
    <location>
        <begin position="41"/>
        <end position="59"/>
    </location>
</feature>
<dbReference type="Proteomes" id="UP000184315">
    <property type="component" value="Unassembled WGS sequence"/>
</dbReference>
<accession>A0A1J1LKJ7</accession>
<keyword evidence="1" id="KW-0472">Membrane</keyword>
<sequence>MQQQIGVKKQEAEMGLNPSPDDSTFNAQVQKLHRLTVYTRWLVIGILWITVAPLSMWALRGEIALWQNHFTWSAVRYGLAYNRFAALGLGLCIGLTTATLVWHSRNILFGVSPAYQHRLEQQVFKILKQGPTHPFWKWISSTQDDP</sequence>
<keyword evidence="1" id="KW-0812">Transmembrane</keyword>
<evidence type="ECO:0000313" key="3">
    <source>
        <dbReference type="Proteomes" id="UP000184315"/>
    </source>
</evidence>